<dbReference type="STRING" id="196109.A0A136IVC4"/>
<evidence type="ECO:0000256" key="8">
    <source>
        <dbReference type="SAM" id="MobiDB-lite"/>
    </source>
</evidence>
<feature type="compositionally biased region" description="Polar residues" evidence="8">
    <location>
        <begin position="307"/>
        <end position="316"/>
    </location>
</feature>
<dbReference type="EMBL" id="KQ964257">
    <property type="protein sequence ID" value="KXJ88838.1"/>
    <property type="molecule type" value="Genomic_DNA"/>
</dbReference>
<dbReference type="Pfam" id="PF01544">
    <property type="entry name" value="CorA"/>
    <property type="match status" value="1"/>
</dbReference>
<dbReference type="Gene3D" id="3.30.460.20">
    <property type="entry name" value="CorA soluble domain-like"/>
    <property type="match status" value="1"/>
</dbReference>
<feature type="region of interest" description="Disordered" evidence="8">
    <location>
        <begin position="63"/>
        <end position="147"/>
    </location>
</feature>
<dbReference type="InterPro" id="IPR045861">
    <property type="entry name" value="CorA_cytoplasmic_dom"/>
</dbReference>
<gene>
    <name evidence="10" type="ORF">Micbo1qcDRAFT_150713</name>
</gene>
<dbReference type="SUPFAM" id="SSF143865">
    <property type="entry name" value="CorA soluble domain-like"/>
    <property type="match status" value="1"/>
</dbReference>
<dbReference type="Proteomes" id="UP000070501">
    <property type="component" value="Unassembled WGS sequence"/>
</dbReference>
<evidence type="ECO:0000256" key="2">
    <source>
        <dbReference type="ARBA" id="ARBA00009765"/>
    </source>
</evidence>
<feature type="compositionally biased region" description="Basic and acidic residues" evidence="8">
    <location>
        <begin position="132"/>
        <end position="147"/>
    </location>
</feature>
<keyword evidence="6 9" id="KW-1133">Transmembrane helix</keyword>
<comment type="subcellular location">
    <subcellularLocation>
        <location evidence="1">Cell membrane</location>
        <topology evidence="1">Multi-pass membrane protein</topology>
    </subcellularLocation>
</comment>
<dbReference type="InParanoid" id="A0A136IVC4"/>
<evidence type="ECO:0000256" key="6">
    <source>
        <dbReference type="ARBA" id="ARBA00022989"/>
    </source>
</evidence>
<proteinExistence type="inferred from homology"/>
<feature type="transmembrane region" description="Helical" evidence="9">
    <location>
        <begin position="555"/>
        <end position="572"/>
    </location>
</feature>
<dbReference type="InterPro" id="IPR002523">
    <property type="entry name" value="MgTranspt_CorA/ZnTranspt_ZntB"/>
</dbReference>
<dbReference type="GO" id="GO:0015095">
    <property type="term" value="F:magnesium ion transmembrane transporter activity"/>
    <property type="evidence" value="ECO:0007669"/>
    <property type="project" value="TreeGrafter"/>
</dbReference>
<sequence length="651" mass="72711">MAPRAHRDSVASTTEPIALDPFPELITTAPTPDAATAARVAAAFPPQPPQAALGSGRVHYGLSLDTQNLEPPPPQPGVSRQPTDTQHPSFPFSPGALRRRNTRANTARAAEEYQDFELNHPNWRPGAEPGVDPEKADGGHPGSKPDLHATCQITVVDFSPDQLEVHECDNQQLIDFVKKPQPDWVKCRWINVNGLSWDVIQALGQYKKLHRLAIEDIMNTRNRTKADWYSTHAFMIMTCLKLVRTTDDESSDSESSDDDDDDALSFRSDNGWAKASRKLRSFVTGKEANHPSVARELESAHRRKSSRPQPVTGHSFTHTVSGMSQAFNPVTLTTLQRFHAGGNEARTAYMEKHSALVRKGVAVMAEQVSLFLTSDNCIIAFFENSADDVEEPILARLNSPDTILRKSCDASMVAQAIIDAIIDMAIPVTACYADVVADLELDVLTHPNLKHTKNLYIIISEINKMFSLINPMQALINGLRDHKTKYNDQEASKALQDSLEGVVITPLTSTYLGDVYDHCVLIIDNLNQIKESANHMIDLIFNTIATYQNESMKQLTTATILFLPLTFITGYFGQNFADFPAATGPDNTSITYFWYIAVPTVFATTLILMRDTIWEWIRRMPDRRRIRGARKRRQIRLERRRQASEAALKAL</sequence>
<reference evidence="11" key="1">
    <citation type="submission" date="2016-02" db="EMBL/GenBank/DDBJ databases">
        <title>Draft genome sequence of Microdochium bolleyi, a fungal endophyte of beachgrass.</title>
        <authorList>
            <consortium name="DOE Joint Genome Institute"/>
            <person name="David A.S."/>
            <person name="May G."/>
            <person name="Haridas S."/>
            <person name="Lim J."/>
            <person name="Wang M."/>
            <person name="Labutti K."/>
            <person name="Lipzen A."/>
            <person name="Barry K."/>
            <person name="Grigoriev I.V."/>
        </authorList>
    </citation>
    <scope>NUCLEOTIDE SEQUENCE [LARGE SCALE GENOMIC DNA]</scope>
    <source>
        <strain evidence="11">J235TASD1</strain>
    </source>
</reference>
<evidence type="ECO:0000256" key="4">
    <source>
        <dbReference type="ARBA" id="ARBA00022475"/>
    </source>
</evidence>
<evidence type="ECO:0000256" key="3">
    <source>
        <dbReference type="ARBA" id="ARBA00022448"/>
    </source>
</evidence>
<accession>A0A136IVC4</accession>
<evidence type="ECO:0000256" key="1">
    <source>
        <dbReference type="ARBA" id="ARBA00004651"/>
    </source>
</evidence>
<keyword evidence="4" id="KW-1003">Cell membrane</keyword>
<organism evidence="10 11">
    <name type="scientific">Microdochium bolleyi</name>
    <dbReference type="NCBI Taxonomy" id="196109"/>
    <lineage>
        <taxon>Eukaryota</taxon>
        <taxon>Fungi</taxon>
        <taxon>Dikarya</taxon>
        <taxon>Ascomycota</taxon>
        <taxon>Pezizomycotina</taxon>
        <taxon>Sordariomycetes</taxon>
        <taxon>Xylariomycetidae</taxon>
        <taxon>Xylariales</taxon>
        <taxon>Microdochiaceae</taxon>
        <taxon>Microdochium</taxon>
    </lineage>
</organism>
<keyword evidence="3" id="KW-0813">Transport</keyword>
<keyword evidence="5 9" id="KW-0812">Transmembrane</keyword>
<dbReference type="SUPFAM" id="SSF144083">
    <property type="entry name" value="Magnesium transport protein CorA, transmembrane region"/>
    <property type="match status" value="1"/>
</dbReference>
<comment type="similarity">
    <text evidence="2">Belongs to the CorA metal ion transporter (MIT) (TC 1.A.35) family.</text>
</comment>
<evidence type="ECO:0000256" key="5">
    <source>
        <dbReference type="ARBA" id="ARBA00022692"/>
    </source>
</evidence>
<feature type="compositionally biased region" description="Polar residues" evidence="8">
    <location>
        <begin position="78"/>
        <end position="88"/>
    </location>
</feature>
<feature type="region of interest" description="Disordered" evidence="8">
    <location>
        <begin position="1"/>
        <end position="29"/>
    </location>
</feature>
<dbReference type="GO" id="GO:0000287">
    <property type="term" value="F:magnesium ion binding"/>
    <property type="evidence" value="ECO:0007669"/>
    <property type="project" value="TreeGrafter"/>
</dbReference>
<evidence type="ECO:0000256" key="7">
    <source>
        <dbReference type="ARBA" id="ARBA00023136"/>
    </source>
</evidence>
<keyword evidence="11" id="KW-1185">Reference proteome</keyword>
<keyword evidence="7 9" id="KW-0472">Membrane</keyword>
<feature type="region of interest" description="Disordered" evidence="8">
    <location>
        <begin position="285"/>
        <end position="316"/>
    </location>
</feature>
<dbReference type="Gene3D" id="1.20.58.340">
    <property type="entry name" value="Magnesium transport protein CorA, transmembrane region"/>
    <property type="match status" value="2"/>
</dbReference>
<evidence type="ECO:0000313" key="10">
    <source>
        <dbReference type="EMBL" id="KXJ88838.1"/>
    </source>
</evidence>
<dbReference type="InterPro" id="IPR045863">
    <property type="entry name" value="CorA_TM1_TM2"/>
</dbReference>
<feature type="compositionally biased region" description="Basic and acidic residues" evidence="8">
    <location>
        <begin position="287"/>
        <end position="300"/>
    </location>
</feature>
<dbReference type="GO" id="GO:0015087">
    <property type="term" value="F:cobalt ion transmembrane transporter activity"/>
    <property type="evidence" value="ECO:0007669"/>
    <property type="project" value="TreeGrafter"/>
</dbReference>
<dbReference type="GO" id="GO:0005886">
    <property type="term" value="C:plasma membrane"/>
    <property type="evidence" value="ECO:0007669"/>
    <property type="project" value="UniProtKB-SubCell"/>
</dbReference>
<protein>
    <submittedName>
        <fullName evidence="10">Uncharacterized protein</fullName>
    </submittedName>
</protein>
<evidence type="ECO:0000313" key="11">
    <source>
        <dbReference type="Proteomes" id="UP000070501"/>
    </source>
</evidence>
<dbReference type="AlphaFoldDB" id="A0A136IVC4"/>
<dbReference type="PANTHER" id="PTHR46494:SF1">
    <property type="entry name" value="CORA FAMILY METAL ION TRANSPORTER (EUROFUNG)"/>
    <property type="match status" value="1"/>
</dbReference>
<dbReference type="GO" id="GO:0050897">
    <property type="term" value="F:cobalt ion binding"/>
    <property type="evidence" value="ECO:0007669"/>
    <property type="project" value="TreeGrafter"/>
</dbReference>
<feature type="transmembrane region" description="Helical" evidence="9">
    <location>
        <begin position="592"/>
        <end position="617"/>
    </location>
</feature>
<dbReference type="OrthoDB" id="165352at2759"/>
<name>A0A136IVC4_9PEZI</name>
<dbReference type="PANTHER" id="PTHR46494">
    <property type="entry name" value="CORA FAMILY METAL ION TRANSPORTER (EUROFUNG)"/>
    <property type="match status" value="1"/>
</dbReference>
<evidence type="ECO:0000256" key="9">
    <source>
        <dbReference type="SAM" id="Phobius"/>
    </source>
</evidence>